<gene>
    <name evidence="2" type="ORF">FB00_00850</name>
</gene>
<evidence type="ECO:0000313" key="2">
    <source>
        <dbReference type="EMBL" id="KLN36430.1"/>
    </source>
</evidence>
<dbReference type="InterPro" id="IPR029032">
    <property type="entry name" value="AhpD-like"/>
</dbReference>
<dbReference type="PANTHER" id="PTHR34846">
    <property type="entry name" value="4-CARBOXYMUCONOLACTONE DECARBOXYLASE FAMILY PROTEIN (AFU_ORTHOLOGUE AFUA_6G11590)"/>
    <property type="match status" value="1"/>
</dbReference>
<keyword evidence="3" id="KW-1185">Reference proteome</keyword>
<dbReference type="GO" id="GO:0051920">
    <property type="term" value="F:peroxiredoxin activity"/>
    <property type="evidence" value="ECO:0007669"/>
    <property type="project" value="InterPro"/>
</dbReference>
<comment type="caution">
    <text evidence="2">The sequence shown here is derived from an EMBL/GenBank/DDBJ whole genome shotgun (WGS) entry which is preliminary data.</text>
</comment>
<dbReference type="InterPro" id="IPR003779">
    <property type="entry name" value="CMD-like"/>
</dbReference>
<dbReference type="Pfam" id="PF02627">
    <property type="entry name" value="CMD"/>
    <property type="match status" value="1"/>
</dbReference>
<dbReference type="SUPFAM" id="SSF69118">
    <property type="entry name" value="AhpD-like"/>
    <property type="match status" value="1"/>
</dbReference>
<dbReference type="Gene3D" id="1.20.1290.10">
    <property type="entry name" value="AhpD-like"/>
    <property type="match status" value="1"/>
</dbReference>
<dbReference type="InterPro" id="IPR004675">
    <property type="entry name" value="AhpD_core"/>
</dbReference>
<name>A0A0H2KS92_9MICO</name>
<dbReference type="NCBIfam" id="TIGR00778">
    <property type="entry name" value="ahpD_dom"/>
    <property type="match status" value="1"/>
</dbReference>
<dbReference type="STRING" id="264251.FB00_00850"/>
<evidence type="ECO:0000313" key="3">
    <source>
        <dbReference type="Proteomes" id="UP000035265"/>
    </source>
</evidence>
<dbReference type="RefSeq" id="WP_047230938.1">
    <property type="nucleotide sequence ID" value="NZ_JNBQ01000001.1"/>
</dbReference>
<evidence type="ECO:0000259" key="1">
    <source>
        <dbReference type="Pfam" id="PF02627"/>
    </source>
</evidence>
<sequence length="175" mass="18589">MTTTTTATTSETAVPADTPVPVPARFDVEALTPDFYAAVAAVDKAAATEAERAGISPVLADLVRLRASQLNGCAYCVDLHSRTARRAGADEQLLQAVAVWRESGFFTARERAALELTESVTRLSETHVPDDVARVALDALGEQGTAAVLALLVSINAWNALAVTARTWAPERKTR</sequence>
<dbReference type="PANTHER" id="PTHR34846:SF10">
    <property type="entry name" value="CYTOPLASMIC PROTEIN"/>
    <property type="match status" value="1"/>
</dbReference>
<dbReference type="PATRIC" id="fig|264251.5.peg.174"/>
<dbReference type="Proteomes" id="UP000035265">
    <property type="component" value="Unassembled WGS sequence"/>
</dbReference>
<protein>
    <submittedName>
        <fullName evidence="2">4-carboxymuconolactone decarboxylase</fullName>
    </submittedName>
</protein>
<reference evidence="2 3" key="1">
    <citation type="submission" date="2014-05" db="EMBL/GenBank/DDBJ databases">
        <title>Cellulosimicrobium funkei U11 genome.</title>
        <authorList>
            <person name="Hu C."/>
            <person name="Gong Y."/>
            <person name="Wan W."/>
            <person name="Jiang M."/>
        </authorList>
    </citation>
    <scope>NUCLEOTIDE SEQUENCE [LARGE SCALE GENOMIC DNA]</scope>
    <source>
        <strain evidence="2 3">U11</strain>
    </source>
</reference>
<accession>A0A0H2KS92</accession>
<proteinExistence type="predicted"/>
<organism evidence="2 3">
    <name type="scientific">Cellulosimicrobium funkei</name>
    <dbReference type="NCBI Taxonomy" id="264251"/>
    <lineage>
        <taxon>Bacteria</taxon>
        <taxon>Bacillati</taxon>
        <taxon>Actinomycetota</taxon>
        <taxon>Actinomycetes</taxon>
        <taxon>Micrococcales</taxon>
        <taxon>Promicromonosporaceae</taxon>
        <taxon>Cellulosimicrobium</taxon>
    </lineage>
</organism>
<dbReference type="AlphaFoldDB" id="A0A0H2KS92"/>
<dbReference type="EMBL" id="JNBQ01000001">
    <property type="protein sequence ID" value="KLN36430.1"/>
    <property type="molecule type" value="Genomic_DNA"/>
</dbReference>
<feature type="domain" description="Carboxymuconolactone decarboxylase-like" evidence="1">
    <location>
        <begin position="33"/>
        <end position="118"/>
    </location>
</feature>